<evidence type="ECO:0000256" key="1">
    <source>
        <dbReference type="ARBA" id="ARBA00008987"/>
    </source>
</evidence>
<dbReference type="PANTHER" id="PTHR45663:SF11">
    <property type="entry name" value="GEO12009P1"/>
    <property type="match status" value="1"/>
</dbReference>
<dbReference type="InterPro" id="IPR036249">
    <property type="entry name" value="Thioredoxin-like_sf"/>
</dbReference>
<dbReference type="GO" id="GO:0045454">
    <property type="term" value="P:cell redox homeostasis"/>
    <property type="evidence" value="ECO:0007669"/>
    <property type="project" value="TreeGrafter"/>
</dbReference>
<evidence type="ECO:0000256" key="5">
    <source>
        <dbReference type="ARBA" id="ARBA00023284"/>
    </source>
</evidence>
<dbReference type="InterPro" id="IPR017937">
    <property type="entry name" value="Thioredoxin_CS"/>
</dbReference>
<dbReference type="SUPFAM" id="SSF52833">
    <property type="entry name" value="Thioredoxin-like"/>
    <property type="match status" value="1"/>
</dbReference>
<feature type="domain" description="Thioredoxin" evidence="8">
    <location>
        <begin position="16"/>
        <end position="131"/>
    </location>
</feature>
<dbReference type="AlphaFoldDB" id="A0A368EKY7"/>
<evidence type="ECO:0000256" key="3">
    <source>
        <dbReference type="ARBA" id="ARBA00022982"/>
    </source>
</evidence>
<evidence type="ECO:0000256" key="2">
    <source>
        <dbReference type="ARBA" id="ARBA00022448"/>
    </source>
</evidence>
<dbReference type="FunFam" id="3.40.30.10:FF:000001">
    <property type="entry name" value="Thioredoxin"/>
    <property type="match status" value="1"/>
</dbReference>
<dbReference type="PROSITE" id="PS00194">
    <property type="entry name" value="THIOREDOXIN_1"/>
    <property type="match status" value="1"/>
</dbReference>
<evidence type="ECO:0000259" key="8">
    <source>
        <dbReference type="PROSITE" id="PS51352"/>
    </source>
</evidence>
<dbReference type="Gene3D" id="1.25.40.10">
    <property type="entry name" value="Tetratricopeptide repeat domain"/>
    <property type="match status" value="2"/>
</dbReference>
<dbReference type="CDD" id="cd02947">
    <property type="entry name" value="TRX_family"/>
    <property type="match status" value="1"/>
</dbReference>
<organism evidence="9 10">
    <name type="scientific">PS1 clade bacterium</name>
    <dbReference type="NCBI Taxonomy" id="2175152"/>
    <lineage>
        <taxon>Bacteria</taxon>
        <taxon>Pseudomonadati</taxon>
        <taxon>Pseudomonadota</taxon>
        <taxon>Alphaproteobacteria</taxon>
        <taxon>PS1 clade</taxon>
    </lineage>
</organism>
<dbReference type="InterPro" id="IPR013766">
    <property type="entry name" value="Thioredoxin_domain"/>
</dbReference>
<evidence type="ECO:0000256" key="7">
    <source>
        <dbReference type="SAM" id="MobiDB-lite"/>
    </source>
</evidence>
<keyword evidence="4" id="KW-1015">Disulfide bond</keyword>
<reference evidence="9 10" key="1">
    <citation type="journal article" date="2018" name="Microbiome">
        <title>Fine metagenomic profile of the Mediterranean stratified and mixed water columns revealed by assembly and recruitment.</title>
        <authorList>
            <person name="Haro-Moreno J.M."/>
            <person name="Lopez-Perez M."/>
            <person name="De La Torre J.R."/>
            <person name="Picazo A."/>
            <person name="Camacho A."/>
            <person name="Rodriguez-Valera F."/>
        </authorList>
    </citation>
    <scope>NUCLEOTIDE SEQUENCE [LARGE SCALE GENOMIC DNA]</scope>
    <source>
        <strain evidence="9">MED-G50</strain>
    </source>
</reference>
<dbReference type="Gene3D" id="3.40.30.10">
    <property type="entry name" value="Glutaredoxin"/>
    <property type="match status" value="1"/>
</dbReference>
<dbReference type="GO" id="GO:0005829">
    <property type="term" value="C:cytosol"/>
    <property type="evidence" value="ECO:0007669"/>
    <property type="project" value="TreeGrafter"/>
</dbReference>
<dbReference type="PROSITE" id="PS51352">
    <property type="entry name" value="THIOREDOXIN_2"/>
    <property type="match status" value="1"/>
</dbReference>
<dbReference type="InterPro" id="IPR005746">
    <property type="entry name" value="Thioredoxin"/>
</dbReference>
<name>A0A368EKY7_9PROT</name>
<dbReference type="Pfam" id="PF00085">
    <property type="entry name" value="Thioredoxin"/>
    <property type="match status" value="1"/>
</dbReference>
<comment type="caution">
    <text evidence="9">The sequence shown here is derived from an EMBL/GenBank/DDBJ whole genome shotgun (WGS) entry which is preliminary data.</text>
</comment>
<keyword evidence="3" id="KW-0249">Electron transport</keyword>
<evidence type="ECO:0000256" key="4">
    <source>
        <dbReference type="ARBA" id="ARBA00023157"/>
    </source>
</evidence>
<dbReference type="GO" id="GO:0015035">
    <property type="term" value="F:protein-disulfide reductase activity"/>
    <property type="evidence" value="ECO:0007669"/>
    <property type="project" value="UniProtKB-UniRule"/>
</dbReference>
<accession>A0A368EKY7</accession>
<protein>
    <recommendedName>
        <fullName evidence="6">Thioredoxin</fullName>
    </recommendedName>
</protein>
<gene>
    <name evidence="9" type="primary">trxA</name>
    <name evidence="9" type="ORF">DBW64_01890</name>
</gene>
<dbReference type="GO" id="GO:0006950">
    <property type="term" value="P:response to stress"/>
    <property type="evidence" value="ECO:0007669"/>
    <property type="project" value="UniProtKB-ARBA"/>
</dbReference>
<comment type="similarity">
    <text evidence="1">Belongs to the thioredoxin family.</text>
</comment>
<evidence type="ECO:0000313" key="10">
    <source>
        <dbReference type="Proteomes" id="UP000252289"/>
    </source>
</evidence>
<dbReference type="NCBIfam" id="TIGR01068">
    <property type="entry name" value="thioredoxin"/>
    <property type="match status" value="1"/>
</dbReference>
<dbReference type="PANTHER" id="PTHR45663">
    <property type="entry name" value="GEO12009P1"/>
    <property type="match status" value="1"/>
</dbReference>
<feature type="region of interest" description="Disordered" evidence="7">
    <location>
        <begin position="1"/>
        <end position="22"/>
    </location>
</feature>
<dbReference type="InterPro" id="IPR011990">
    <property type="entry name" value="TPR-like_helical_dom_sf"/>
</dbReference>
<dbReference type="SUPFAM" id="SSF48452">
    <property type="entry name" value="TPR-like"/>
    <property type="match status" value="1"/>
</dbReference>
<evidence type="ECO:0000313" key="9">
    <source>
        <dbReference type="EMBL" id="RCL85021.1"/>
    </source>
</evidence>
<dbReference type="EMBL" id="QOQK01000005">
    <property type="protein sequence ID" value="RCL85021.1"/>
    <property type="molecule type" value="Genomic_DNA"/>
</dbReference>
<keyword evidence="2" id="KW-0813">Transport</keyword>
<dbReference type="Pfam" id="PF14561">
    <property type="entry name" value="TPR_20"/>
    <property type="match status" value="1"/>
</dbReference>
<dbReference type="Proteomes" id="UP000252289">
    <property type="component" value="Unassembled WGS sequence"/>
</dbReference>
<proteinExistence type="inferred from homology"/>
<dbReference type="Pfam" id="PF14559">
    <property type="entry name" value="TPR_19"/>
    <property type="match status" value="1"/>
</dbReference>
<sequence length="319" mass="34378">MDETPETQQNPSGMGAVSGQSSESIVETTTQTFMVDVIEASQHMLVLLDFWAPWCGPCKQLTPLLEKLAVQSNGTVRLAKMNIDEHPQVAQQLQVQSIPAVFAFKNGQPVDGFAGALPESQLKAFIEKNLGEGLAPDPIEEMLAAGKAALEQYDFTNAMQIFGSIAQQDYTNTAAIGGLAQCYLAMGNAEAAEQALAMTEDATTPDPLYTAAIAGLELAKKSASLGKTADQKEGAIDTLLANIANNADDHQSRYDLALAYHAAGQKENAIDALLDIIQRNRQWQDDAARKQLLELFEAYGPTDEVTVEGRRKLSSLLFS</sequence>
<keyword evidence="5" id="KW-0676">Redox-active center</keyword>
<dbReference type="PRINTS" id="PR00421">
    <property type="entry name" value="THIOREDOXIN"/>
</dbReference>
<evidence type="ECO:0000256" key="6">
    <source>
        <dbReference type="NCBIfam" id="TIGR01068"/>
    </source>
</evidence>